<evidence type="ECO:0000259" key="14">
    <source>
        <dbReference type="Pfam" id="PF01292"/>
    </source>
</evidence>
<gene>
    <name evidence="15" type="ORF">SAMN05421548_104247</name>
</gene>
<comment type="similarity">
    <text evidence="12">Belongs to the cytochrome b561 family.</text>
</comment>
<dbReference type="GO" id="GO:0009055">
    <property type="term" value="F:electron transfer activity"/>
    <property type="evidence" value="ECO:0007669"/>
    <property type="project" value="InterPro"/>
</dbReference>
<evidence type="ECO:0000256" key="12">
    <source>
        <dbReference type="ARBA" id="ARBA00037975"/>
    </source>
</evidence>
<evidence type="ECO:0000313" key="15">
    <source>
        <dbReference type="EMBL" id="SDC17752.1"/>
    </source>
</evidence>
<keyword evidence="4" id="KW-1003">Cell membrane</keyword>
<dbReference type="EMBL" id="FMYQ01000004">
    <property type="protein sequence ID" value="SDC17752.1"/>
    <property type="molecule type" value="Genomic_DNA"/>
</dbReference>
<keyword evidence="9 13" id="KW-1133">Transmembrane helix</keyword>
<feature type="domain" description="Cytochrome b561 bacterial/Ni-hydrogenase" evidence="14">
    <location>
        <begin position="10"/>
        <end position="177"/>
    </location>
</feature>
<organism evidence="15 16">
    <name type="scientific">Paraburkholderia lycopersici</name>
    <dbReference type="NCBI Taxonomy" id="416944"/>
    <lineage>
        <taxon>Bacteria</taxon>
        <taxon>Pseudomonadati</taxon>
        <taxon>Pseudomonadota</taxon>
        <taxon>Betaproteobacteria</taxon>
        <taxon>Burkholderiales</taxon>
        <taxon>Burkholderiaceae</taxon>
        <taxon>Paraburkholderia</taxon>
    </lineage>
</organism>
<evidence type="ECO:0000256" key="5">
    <source>
        <dbReference type="ARBA" id="ARBA00022617"/>
    </source>
</evidence>
<dbReference type="GO" id="GO:0020037">
    <property type="term" value="F:heme binding"/>
    <property type="evidence" value="ECO:0007669"/>
    <property type="project" value="TreeGrafter"/>
</dbReference>
<feature type="transmembrane region" description="Helical" evidence="13">
    <location>
        <begin position="45"/>
        <end position="68"/>
    </location>
</feature>
<dbReference type="RefSeq" id="WP_091996043.1">
    <property type="nucleotide sequence ID" value="NZ_FMYQ01000004.1"/>
</dbReference>
<keyword evidence="5" id="KW-0349">Heme</keyword>
<keyword evidence="7" id="KW-0479">Metal-binding</keyword>
<keyword evidence="16" id="KW-1185">Reference proteome</keyword>
<proteinExistence type="inferred from homology"/>
<dbReference type="STRING" id="416944.SAMN05421548_104247"/>
<dbReference type="GO" id="GO:0005886">
    <property type="term" value="C:plasma membrane"/>
    <property type="evidence" value="ECO:0007669"/>
    <property type="project" value="UniProtKB-SubCell"/>
</dbReference>
<evidence type="ECO:0000256" key="4">
    <source>
        <dbReference type="ARBA" id="ARBA00022475"/>
    </source>
</evidence>
<keyword evidence="3" id="KW-0813">Transport</keyword>
<evidence type="ECO:0000313" key="16">
    <source>
        <dbReference type="Proteomes" id="UP000198908"/>
    </source>
</evidence>
<dbReference type="GO" id="GO:0022904">
    <property type="term" value="P:respiratory electron transport chain"/>
    <property type="evidence" value="ECO:0007669"/>
    <property type="project" value="InterPro"/>
</dbReference>
<evidence type="ECO:0000256" key="1">
    <source>
        <dbReference type="ARBA" id="ARBA00001970"/>
    </source>
</evidence>
<evidence type="ECO:0000256" key="6">
    <source>
        <dbReference type="ARBA" id="ARBA00022692"/>
    </source>
</evidence>
<dbReference type="Proteomes" id="UP000198908">
    <property type="component" value="Unassembled WGS sequence"/>
</dbReference>
<dbReference type="PANTHER" id="PTHR30529">
    <property type="entry name" value="CYTOCHROME B561"/>
    <property type="match status" value="1"/>
</dbReference>
<dbReference type="OrthoDB" id="8723024at2"/>
<feature type="transmembrane region" description="Helical" evidence="13">
    <location>
        <begin position="89"/>
        <end position="110"/>
    </location>
</feature>
<reference evidence="16" key="1">
    <citation type="submission" date="2016-09" db="EMBL/GenBank/DDBJ databases">
        <authorList>
            <person name="Varghese N."/>
            <person name="Submissions S."/>
        </authorList>
    </citation>
    <scope>NUCLEOTIDE SEQUENCE [LARGE SCALE GENOMIC DNA]</scope>
    <source>
        <strain evidence="16">TNe-862</strain>
    </source>
</reference>
<dbReference type="InterPro" id="IPR016174">
    <property type="entry name" value="Di-haem_cyt_TM"/>
</dbReference>
<sequence length="177" mass="19787">MATYPAATERYAKPAIFFHWAIFLLVALAYLAIEVRGPKGTDSRVFWSNVHFWAGSLVLTLAVPRLLWRLWHGAPADIDSNALLSFLSRLVHLALYLFIFVQPLLGILTVNTGGHPVTLTGIDLQITLVGPDPVARKFIKDAHELIGNLFYWVIGLHALAAIGHHVVFRDNTLRRMV</sequence>
<evidence type="ECO:0000256" key="3">
    <source>
        <dbReference type="ARBA" id="ARBA00022448"/>
    </source>
</evidence>
<comment type="subcellular location">
    <subcellularLocation>
        <location evidence="2">Cell membrane</location>
        <topology evidence="2">Multi-pass membrane protein</topology>
    </subcellularLocation>
</comment>
<dbReference type="AlphaFoldDB" id="A0A1G6JFY8"/>
<evidence type="ECO:0000256" key="9">
    <source>
        <dbReference type="ARBA" id="ARBA00022989"/>
    </source>
</evidence>
<evidence type="ECO:0000256" key="11">
    <source>
        <dbReference type="ARBA" id="ARBA00023136"/>
    </source>
</evidence>
<dbReference type="InterPro" id="IPR052168">
    <property type="entry name" value="Cytochrome_b561_oxidase"/>
</dbReference>
<keyword evidence="11 13" id="KW-0472">Membrane</keyword>
<name>A0A1G6JFY8_9BURK</name>
<dbReference type="InterPro" id="IPR011577">
    <property type="entry name" value="Cyt_b561_bac/Ni-Hgenase"/>
</dbReference>
<evidence type="ECO:0000256" key="2">
    <source>
        <dbReference type="ARBA" id="ARBA00004651"/>
    </source>
</evidence>
<accession>A0A1G6JFY8</accession>
<dbReference type="Pfam" id="PF01292">
    <property type="entry name" value="Ni_hydr_CYTB"/>
    <property type="match status" value="1"/>
</dbReference>
<evidence type="ECO:0000256" key="13">
    <source>
        <dbReference type="SAM" id="Phobius"/>
    </source>
</evidence>
<evidence type="ECO:0000256" key="7">
    <source>
        <dbReference type="ARBA" id="ARBA00022723"/>
    </source>
</evidence>
<feature type="transmembrane region" description="Helical" evidence="13">
    <location>
        <begin position="149"/>
        <end position="168"/>
    </location>
</feature>
<keyword evidence="6 13" id="KW-0812">Transmembrane</keyword>
<dbReference type="PANTHER" id="PTHR30529:SF3">
    <property type="entry name" value="CYTOCHROME B561 HOMOLOG 1"/>
    <property type="match status" value="1"/>
</dbReference>
<comment type="cofactor">
    <cofactor evidence="1">
        <name>heme b</name>
        <dbReference type="ChEBI" id="CHEBI:60344"/>
    </cofactor>
</comment>
<protein>
    <submittedName>
        <fullName evidence="15">Cytochrome b561</fullName>
    </submittedName>
</protein>
<dbReference type="SUPFAM" id="SSF81342">
    <property type="entry name" value="Transmembrane di-heme cytochromes"/>
    <property type="match status" value="1"/>
</dbReference>
<evidence type="ECO:0000256" key="8">
    <source>
        <dbReference type="ARBA" id="ARBA00022982"/>
    </source>
</evidence>
<feature type="transmembrane region" description="Helical" evidence="13">
    <location>
        <begin position="12"/>
        <end position="33"/>
    </location>
</feature>
<keyword evidence="8" id="KW-0249">Electron transport</keyword>
<keyword evidence="10" id="KW-0408">Iron</keyword>
<evidence type="ECO:0000256" key="10">
    <source>
        <dbReference type="ARBA" id="ARBA00023004"/>
    </source>
</evidence>
<dbReference type="GO" id="GO:0046872">
    <property type="term" value="F:metal ion binding"/>
    <property type="evidence" value="ECO:0007669"/>
    <property type="project" value="UniProtKB-KW"/>
</dbReference>